<reference evidence="7" key="1">
    <citation type="submission" date="2022-08" db="UniProtKB">
        <authorList>
            <consortium name="EnsemblMetazoa"/>
        </authorList>
    </citation>
    <scope>IDENTIFICATION</scope>
    <source>
        <strain evidence="7">Israel</strain>
    </source>
</reference>
<dbReference type="FunFam" id="1.10.3380.30:FF:000001">
    <property type="entry name" value="Ski2 ATP-dependent RNA helicase"/>
    <property type="match status" value="1"/>
</dbReference>
<dbReference type="AlphaFoldDB" id="A0A1B0D5S5"/>
<dbReference type="GO" id="GO:0005524">
    <property type="term" value="F:ATP binding"/>
    <property type="evidence" value="ECO:0007669"/>
    <property type="project" value="UniProtKB-KW"/>
</dbReference>
<keyword evidence="1" id="KW-0547">Nucleotide-binding</keyword>
<evidence type="ECO:0000256" key="1">
    <source>
        <dbReference type="ARBA" id="ARBA00022741"/>
    </source>
</evidence>
<dbReference type="PANTHER" id="PTHR12131:SF1">
    <property type="entry name" value="ATP-DEPENDENT RNA HELICASE SUPV3L1, MITOCHONDRIAL-RELATED"/>
    <property type="match status" value="1"/>
</dbReference>
<dbReference type="GO" id="GO:0055087">
    <property type="term" value="C:Ski complex"/>
    <property type="evidence" value="ECO:0007669"/>
    <property type="project" value="TreeGrafter"/>
</dbReference>
<dbReference type="VEuPathDB" id="VectorBase:PPAPM1_003423"/>
<evidence type="ECO:0000259" key="6">
    <source>
        <dbReference type="SMART" id="SM01142"/>
    </source>
</evidence>
<dbReference type="Pfam" id="PF08148">
    <property type="entry name" value="DSHCT"/>
    <property type="match status" value="1"/>
</dbReference>
<dbReference type="EMBL" id="AJVK01025572">
    <property type="status" value="NOT_ANNOTATED_CDS"/>
    <property type="molecule type" value="Genomic_DNA"/>
</dbReference>
<evidence type="ECO:0000256" key="2">
    <source>
        <dbReference type="ARBA" id="ARBA00022801"/>
    </source>
</evidence>
<dbReference type="SMART" id="SM01142">
    <property type="entry name" value="DSHCT"/>
    <property type="match status" value="1"/>
</dbReference>
<dbReference type="GO" id="GO:0070478">
    <property type="term" value="P:nuclear-transcribed mRNA catabolic process, 3'-5' exonucleolytic nonsense-mediated decay"/>
    <property type="evidence" value="ECO:0007669"/>
    <property type="project" value="TreeGrafter"/>
</dbReference>
<evidence type="ECO:0000256" key="4">
    <source>
        <dbReference type="ARBA" id="ARBA00022840"/>
    </source>
</evidence>
<dbReference type="InterPro" id="IPR050699">
    <property type="entry name" value="RNA-DNA_Helicase"/>
</dbReference>
<sequence>MIEQRLQHLKYITSKDNMALYPDYCNKLEVLREMHYIDEQNNITMKGRVACEMGSNELILTEIIFRNIISNLEPAEISALLSGLVFQAKTEATPNLTTNLKEGIKIVEAINDEIFNLEQKHRVSTSLDAQAKPHLNFGLVEVVYEWGRDKPFADIKELTDVQEGIIVRCIQQLHEILLNIKDASRVFGDPVLHKKMEDVSNAIKRDIVFAASLYTQKDAGLIVS</sequence>
<dbReference type="Gene3D" id="1.10.3380.30">
    <property type="match status" value="1"/>
</dbReference>
<keyword evidence="8" id="KW-1185">Reference proteome</keyword>
<evidence type="ECO:0000313" key="8">
    <source>
        <dbReference type="Proteomes" id="UP000092462"/>
    </source>
</evidence>
<dbReference type="GO" id="GO:0003724">
    <property type="term" value="F:RNA helicase activity"/>
    <property type="evidence" value="ECO:0007669"/>
    <property type="project" value="UniProtKB-EC"/>
</dbReference>
<organism evidence="7 8">
    <name type="scientific">Phlebotomus papatasi</name>
    <name type="common">Sandfly</name>
    <dbReference type="NCBI Taxonomy" id="29031"/>
    <lineage>
        <taxon>Eukaryota</taxon>
        <taxon>Metazoa</taxon>
        <taxon>Ecdysozoa</taxon>
        <taxon>Arthropoda</taxon>
        <taxon>Hexapoda</taxon>
        <taxon>Insecta</taxon>
        <taxon>Pterygota</taxon>
        <taxon>Neoptera</taxon>
        <taxon>Endopterygota</taxon>
        <taxon>Diptera</taxon>
        <taxon>Nematocera</taxon>
        <taxon>Psychodoidea</taxon>
        <taxon>Psychodidae</taxon>
        <taxon>Phlebotomus</taxon>
        <taxon>Phlebotomus</taxon>
    </lineage>
</organism>
<keyword evidence="4" id="KW-0067">ATP-binding</keyword>
<keyword evidence="2" id="KW-0378">Hydrolase</keyword>
<dbReference type="EnsemblMetazoa" id="PPAI002832-RA">
    <property type="protein sequence ID" value="PPAI002832-PA"/>
    <property type="gene ID" value="PPAI002832"/>
</dbReference>
<dbReference type="Proteomes" id="UP000092462">
    <property type="component" value="Unassembled WGS sequence"/>
</dbReference>
<evidence type="ECO:0000256" key="5">
    <source>
        <dbReference type="ARBA" id="ARBA00047984"/>
    </source>
</evidence>
<keyword evidence="3" id="KW-0347">Helicase</keyword>
<proteinExistence type="predicted"/>
<feature type="domain" description="ATP-dependent RNA helicase Ski2/MTR4 C-terminal" evidence="6">
    <location>
        <begin position="38"/>
        <end position="215"/>
    </location>
</feature>
<dbReference type="PANTHER" id="PTHR12131">
    <property type="entry name" value="ATP-DEPENDENT RNA AND DNA HELICASE"/>
    <property type="match status" value="1"/>
</dbReference>
<comment type="catalytic activity">
    <reaction evidence="5">
        <text>ATP + H2O = ADP + phosphate + H(+)</text>
        <dbReference type="Rhea" id="RHEA:13065"/>
        <dbReference type="ChEBI" id="CHEBI:15377"/>
        <dbReference type="ChEBI" id="CHEBI:15378"/>
        <dbReference type="ChEBI" id="CHEBI:30616"/>
        <dbReference type="ChEBI" id="CHEBI:43474"/>
        <dbReference type="ChEBI" id="CHEBI:456216"/>
        <dbReference type="EC" id="3.6.4.13"/>
    </reaction>
</comment>
<evidence type="ECO:0000313" key="7">
    <source>
        <dbReference type="EnsemblMetazoa" id="PPAI002832-PA"/>
    </source>
</evidence>
<evidence type="ECO:0000256" key="3">
    <source>
        <dbReference type="ARBA" id="ARBA00022806"/>
    </source>
</evidence>
<dbReference type="VEuPathDB" id="VectorBase:PPAI002832"/>
<dbReference type="InterPro" id="IPR012961">
    <property type="entry name" value="Ski2/MTR4_C"/>
</dbReference>
<protein>
    <recommendedName>
        <fullName evidence="6">ATP-dependent RNA helicase Ski2/MTR4 C-terminal domain-containing protein</fullName>
    </recommendedName>
</protein>
<accession>A0A1B0D5S5</accession>
<dbReference type="GO" id="GO:0016787">
    <property type="term" value="F:hydrolase activity"/>
    <property type="evidence" value="ECO:0007669"/>
    <property type="project" value="UniProtKB-KW"/>
</dbReference>
<name>A0A1B0D5S5_PHLPP</name>